<accession>A0A430ARN7</accession>
<dbReference type="PROSITE" id="PS50249">
    <property type="entry name" value="MPN"/>
    <property type="match status" value="1"/>
</dbReference>
<evidence type="ECO:0000256" key="2">
    <source>
        <dbReference type="ARBA" id="ARBA00022670"/>
    </source>
</evidence>
<dbReference type="OrthoDB" id="9804482at2"/>
<dbReference type="Gene3D" id="1.10.150.20">
    <property type="entry name" value="5' to 3' exonuclease, C-terminal subdomain"/>
    <property type="match status" value="1"/>
</dbReference>
<dbReference type="PANTHER" id="PTHR30471">
    <property type="entry name" value="DNA REPAIR PROTEIN RADC"/>
    <property type="match status" value="1"/>
</dbReference>
<evidence type="ECO:0000256" key="5">
    <source>
        <dbReference type="ARBA" id="ARBA00022833"/>
    </source>
</evidence>
<dbReference type="InterPro" id="IPR046778">
    <property type="entry name" value="UPF0758_N"/>
</dbReference>
<dbReference type="Gene3D" id="3.40.140.10">
    <property type="entry name" value="Cytidine Deaminase, domain 2"/>
    <property type="match status" value="1"/>
</dbReference>
<keyword evidence="5" id="KW-0862">Zinc</keyword>
<reference evidence="9 10" key="1">
    <citation type="submission" date="2017-05" db="EMBL/GenBank/DDBJ databases">
        <title>Vagococcus spp. assemblies.</title>
        <authorList>
            <person name="Gulvik C.A."/>
        </authorList>
    </citation>
    <scope>NUCLEOTIDE SEQUENCE [LARGE SCALE GENOMIC DNA]</scope>
    <source>
        <strain evidence="9 10">CCUG 51432</strain>
    </source>
</reference>
<evidence type="ECO:0000256" key="7">
    <source>
        <dbReference type="RuleBase" id="RU003797"/>
    </source>
</evidence>
<keyword evidence="6" id="KW-0482">Metalloprotease</keyword>
<keyword evidence="2" id="KW-0645">Protease</keyword>
<evidence type="ECO:0000256" key="1">
    <source>
        <dbReference type="ARBA" id="ARBA00010243"/>
    </source>
</evidence>
<dbReference type="AlphaFoldDB" id="A0A430ARN7"/>
<evidence type="ECO:0000256" key="4">
    <source>
        <dbReference type="ARBA" id="ARBA00022801"/>
    </source>
</evidence>
<evidence type="ECO:0000313" key="10">
    <source>
        <dbReference type="Proteomes" id="UP000287605"/>
    </source>
</evidence>
<name>A0A430ARN7_9ENTE</name>
<comment type="caution">
    <text evidence="9">The sequence shown here is derived from an EMBL/GenBank/DDBJ whole genome shotgun (WGS) entry which is preliminary data.</text>
</comment>
<dbReference type="PROSITE" id="PS01302">
    <property type="entry name" value="UPF0758"/>
    <property type="match status" value="1"/>
</dbReference>
<dbReference type="GO" id="GO:0006508">
    <property type="term" value="P:proteolysis"/>
    <property type="evidence" value="ECO:0007669"/>
    <property type="project" value="UniProtKB-KW"/>
</dbReference>
<sequence length="232" mass="25960">MERVKERTALIREMPLSSLPRERLLLYGGSALSEQELLAIVLRTGSQGKNVMRLASEVLHHFESLYDLKKASLEELQAISGIGKVKSIELAAMFELGTRIAQANQIKLGQVVSSSSLGQMMIDELKDLQQEHLVGIYLNTKNEMIKKEVLFIGSLNQSIAHPREIYRSAVKYAAARFILVHNHPSGNPKMSQNDIDFTKRIVECGELIGIELLDHLIVGHDSYISLREEGIV</sequence>
<gene>
    <name evidence="9" type="ORF">CBF29_09050</name>
</gene>
<comment type="similarity">
    <text evidence="1 7">Belongs to the UPF0758 family.</text>
</comment>
<dbReference type="InterPro" id="IPR025657">
    <property type="entry name" value="RadC_JAB"/>
</dbReference>
<dbReference type="CDD" id="cd08071">
    <property type="entry name" value="MPN_DUF2466"/>
    <property type="match status" value="1"/>
</dbReference>
<dbReference type="InterPro" id="IPR010994">
    <property type="entry name" value="RuvA_2-like"/>
</dbReference>
<organism evidence="9 10">
    <name type="scientific">Vagococcus elongatus</name>
    <dbReference type="NCBI Taxonomy" id="180344"/>
    <lineage>
        <taxon>Bacteria</taxon>
        <taxon>Bacillati</taxon>
        <taxon>Bacillota</taxon>
        <taxon>Bacilli</taxon>
        <taxon>Lactobacillales</taxon>
        <taxon>Enterococcaceae</taxon>
        <taxon>Vagococcus</taxon>
    </lineage>
</organism>
<dbReference type="EMBL" id="NGKA01000013">
    <property type="protein sequence ID" value="RSU10721.1"/>
    <property type="molecule type" value="Genomic_DNA"/>
</dbReference>
<protein>
    <recommendedName>
        <fullName evidence="8">MPN domain-containing protein</fullName>
    </recommendedName>
</protein>
<dbReference type="Pfam" id="PF20582">
    <property type="entry name" value="UPF0758_N"/>
    <property type="match status" value="1"/>
</dbReference>
<dbReference type="NCBIfam" id="TIGR00608">
    <property type="entry name" value="radc"/>
    <property type="match status" value="1"/>
</dbReference>
<dbReference type="GO" id="GO:0046872">
    <property type="term" value="F:metal ion binding"/>
    <property type="evidence" value="ECO:0007669"/>
    <property type="project" value="UniProtKB-KW"/>
</dbReference>
<keyword evidence="4" id="KW-0378">Hydrolase</keyword>
<dbReference type="NCBIfam" id="NF000642">
    <property type="entry name" value="PRK00024.1"/>
    <property type="match status" value="1"/>
</dbReference>
<dbReference type="PANTHER" id="PTHR30471:SF3">
    <property type="entry name" value="UPF0758 PROTEIN YEES-RELATED"/>
    <property type="match status" value="1"/>
</dbReference>
<dbReference type="InterPro" id="IPR001405">
    <property type="entry name" value="UPF0758"/>
</dbReference>
<feature type="domain" description="MPN" evidence="8">
    <location>
        <begin position="110"/>
        <end position="232"/>
    </location>
</feature>
<proteinExistence type="inferred from homology"/>
<dbReference type="SUPFAM" id="SSF47781">
    <property type="entry name" value="RuvA domain 2-like"/>
    <property type="match status" value="1"/>
</dbReference>
<dbReference type="RefSeq" id="WP_126809405.1">
    <property type="nucleotide sequence ID" value="NZ_NGKA01000013.1"/>
</dbReference>
<keyword evidence="10" id="KW-1185">Reference proteome</keyword>
<dbReference type="InterPro" id="IPR020891">
    <property type="entry name" value="UPF0758_CS"/>
</dbReference>
<keyword evidence="3" id="KW-0479">Metal-binding</keyword>
<evidence type="ECO:0000259" key="8">
    <source>
        <dbReference type="PROSITE" id="PS50249"/>
    </source>
</evidence>
<evidence type="ECO:0000256" key="6">
    <source>
        <dbReference type="ARBA" id="ARBA00023049"/>
    </source>
</evidence>
<evidence type="ECO:0000256" key="3">
    <source>
        <dbReference type="ARBA" id="ARBA00022723"/>
    </source>
</evidence>
<dbReference type="Pfam" id="PF04002">
    <property type="entry name" value="RadC"/>
    <property type="match status" value="1"/>
</dbReference>
<evidence type="ECO:0000313" key="9">
    <source>
        <dbReference type="EMBL" id="RSU10721.1"/>
    </source>
</evidence>
<dbReference type="InterPro" id="IPR037518">
    <property type="entry name" value="MPN"/>
</dbReference>
<dbReference type="Proteomes" id="UP000287605">
    <property type="component" value="Unassembled WGS sequence"/>
</dbReference>
<dbReference type="GO" id="GO:0008237">
    <property type="term" value="F:metallopeptidase activity"/>
    <property type="evidence" value="ECO:0007669"/>
    <property type="project" value="UniProtKB-KW"/>
</dbReference>